<evidence type="ECO:0000313" key="2">
    <source>
        <dbReference type="EnsemblPlants" id="OBART08G14270.1"/>
    </source>
</evidence>
<accession>A0A0D3H050</accession>
<sequence>MSSAGVPLLPPPAPAGLFPTSATSSGPSSAGSPLLPSPAAARIWAPPPSANDEPLVVVVFLASSPLPTGDKVSEAAARSGARERRRGQRRGAGGREVTASRRHALHNAGSSRFSATCGLALARNRASLCGGEELWWGARPSAMHAQIRAGDVR</sequence>
<proteinExistence type="predicted"/>
<reference evidence="2" key="2">
    <citation type="submission" date="2015-03" db="UniProtKB">
        <authorList>
            <consortium name="EnsemblPlants"/>
        </authorList>
    </citation>
    <scope>IDENTIFICATION</scope>
</reference>
<feature type="compositionally biased region" description="Low complexity" evidence="1">
    <location>
        <begin position="15"/>
        <end position="38"/>
    </location>
</feature>
<dbReference type="EnsemblPlants" id="OBART08G14270.1">
    <property type="protein sequence ID" value="OBART08G14270.1"/>
    <property type="gene ID" value="OBART08G14270"/>
</dbReference>
<dbReference type="Proteomes" id="UP000026960">
    <property type="component" value="Chromosome 8"/>
</dbReference>
<reference evidence="2" key="1">
    <citation type="journal article" date="2009" name="Rice">
        <title>De Novo Next Generation Sequencing of Plant Genomes.</title>
        <authorList>
            <person name="Rounsley S."/>
            <person name="Marri P.R."/>
            <person name="Yu Y."/>
            <person name="He R."/>
            <person name="Sisneros N."/>
            <person name="Goicoechea J.L."/>
            <person name="Lee S.J."/>
            <person name="Angelova A."/>
            <person name="Kudrna D."/>
            <person name="Luo M."/>
            <person name="Affourtit J."/>
            <person name="Desany B."/>
            <person name="Knight J."/>
            <person name="Niazi F."/>
            <person name="Egholm M."/>
            <person name="Wing R.A."/>
        </authorList>
    </citation>
    <scope>NUCLEOTIDE SEQUENCE [LARGE SCALE GENOMIC DNA]</scope>
    <source>
        <strain evidence="2">cv. IRGC 105608</strain>
    </source>
</reference>
<protein>
    <submittedName>
        <fullName evidence="2">Uncharacterized protein</fullName>
    </submittedName>
</protein>
<name>A0A0D3H050_9ORYZ</name>
<dbReference type="HOGENOM" id="CLU_1780470_0_0_1"/>
<evidence type="ECO:0000313" key="3">
    <source>
        <dbReference type="Proteomes" id="UP000026960"/>
    </source>
</evidence>
<organism evidence="2">
    <name type="scientific">Oryza barthii</name>
    <dbReference type="NCBI Taxonomy" id="65489"/>
    <lineage>
        <taxon>Eukaryota</taxon>
        <taxon>Viridiplantae</taxon>
        <taxon>Streptophyta</taxon>
        <taxon>Embryophyta</taxon>
        <taxon>Tracheophyta</taxon>
        <taxon>Spermatophyta</taxon>
        <taxon>Magnoliopsida</taxon>
        <taxon>Liliopsida</taxon>
        <taxon>Poales</taxon>
        <taxon>Poaceae</taxon>
        <taxon>BOP clade</taxon>
        <taxon>Oryzoideae</taxon>
        <taxon>Oryzeae</taxon>
        <taxon>Oryzinae</taxon>
        <taxon>Oryza</taxon>
    </lineage>
</organism>
<dbReference type="PaxDb" id="65489-OBART08G14270.1"/>
<feature type="region of interest" description="Disordered" evidence="1">
    <location>
        <begin position="1"/>
        <end position="38"/>
    </location>
</feature>
<evidence type="ECO:0000256" key="1">
    <source>
        <dbReference type="SAM" id="MobiDB-lite"/>
    </source>
</evidence>
<feature type="region of interest" description="Disordered" evidence="1">
    <location>
        <begin position="66"/>
        <end position="103"/>
    </location>
</feature>
<dbReference type="Gramene" id="OBART08G14270.1">
    <property type="protein sequence ID" value="OBART08G14270.1"/>
    <property type="gene ID" value="OBART08G14270"/>
</dbReference>
<keyword evidence="3" id="KW-1185">Reference proteome</keyword>
<dbReference type="AlphaFoldDB" id="A0A0D3H050"/>